<protein>
    <submittedName>
        <fullName evidence="2">Membrane-bound lytic murein transglycosylase D</fullName>
        <ecNumber evidence="2">3.2.1.-</ecNumber>
    </submittedName>
</protein>
<gene>
    <name evidence="2" type="ORF">MNBD_GAMMA05-2522</name>
</gene>
<dbReference type="EMBL" id="UOFE01000048">
    <property type="protein sequence ID" value="VAW55503.1"/>
    <property type="molecule type" value="Genomic_DNA"/>
</dbReference>
<dbReference type="InterPro" id="IPR008258">
    <property type="entry name" value="Transglycosylase_SLT_dom_1"/>
</dbReference>
<dbReference type="Gene3D" id="1.10.530.10">
    <property type="match status" value="1"/>
</dbReference>
<dbReference type="SUPFAM" id="SSF53955">
    <property type="entry name" value="Lysozyme-like"/>
    <property type="match status" value="1"/>
</dbReference>
<dbReference type="AlphaFoldDB" id="A0A3B0WSU6"/>
<evidence type="ECO:0000259" key="1">
    <source>
        <dbReference type="Pfam" id="PF01464"/>
    </source>
</evidence>
<proteinExistence type="predicted"/>
<dbReference type="InterPro" id="IPR023346">
    <property type="entry name" value="Lysozyme-like_dom_sf"/>
</dbReference>
<evidence type="ECO:0000313" key="2">
    <source>
        <dbReference type="EMBL" id="VAW55503.1"/>
    </source>
</evidence>
<feature type="domain" description="Transglycosylase SLT" evidence="1">
    <location>
        <begin position="56"/>
        <end position="160"/>
    </location>
</feature>
<dbReference type="GO" id="GO:0016798">
    <property type="term" value="F:hydrolase activity, acting on glycosyl bonds"/>
    <property type="evidence" value="ECO:0007669"/>
    <property type="project" value="UniProtKB-KW"/>
</dbReference>
<organism evidence="2">
    <name type="scientific">hydrothermal vent metagenome</name>
    <dbReference type="NCBI Taxonomy" id="652676"/>
    <lineage>
        <taxon>unclassified sequences</taxon>
        <taxon>metagenomes</taxon>
        <taxon>ecological metagenomes</taxon>
    </lineage>
</organism>
<name>A0A3B0WSU6_9ZZZZ</name>
<sequence>MRHVHIALTATLLLFCSQNVTASFIDHPVHSQHWTKKYDRHFKKYSKRYFGPLFDWHWFKAQAIAESGLNHKAESIVGARGLMQIMPGTFGDISKKNPHFTELDKPHWNIAAGIYYDRTLYRKIKNAPAQDKLYMTFASYNAGYGRILNASKRTGNKEKNWGEIKKYLPKETRGYVHRIRRLMGEH</sequence>
<keyword evidence="2" id="KW-0326">Glycosidase</keyword>
<dbReference type="EC" id="3.2.1.-" evidence="2"/>
<reference evidence="2" key="1">
    <citation type="submission" date="2018-06" db="EMBL/GenBank/DDBJ databases">
        <authorList>
            <person name="Zhirakovskaya E."/>
        </authorList>
    </citation>
    <scope>NUCLEOTIDE SEQUENCE</scope>
</reference>
<dbReference type="Pfam" id="PF01464">
    <property type="entry name" value="SLT"/>
    <property type="match status" value="1"/>
</dbReference>
<dbReference type="PANTHER" id="PTHR37423:SF2">
    <property type="entry name" value="MEMBRANE-BOUND LYTIC MUREIN TRANSGLYCOSYLASE C"/>
    <property type="match status" value="1"/>
</dbReference>
<accession>A0A3B0WSU6</accession>
<dbReference type="PANTHER" id="PTHR37423">
    <property type="entry name" value="SOLUBLE LYTIC MUREIN TRANSGLYCOSYLASE-RELATED"/>
    <property type="match status" value="1"/>
</dbReference>
<keyword evidence="2" id="KW-0378">Hydrolase</keyword>